<keyword evidence="3" id="KW-1185">Reference proteome</keyword>
<feature type="non-terminal residue" evidence="2">
    <location>
        <position position="1"/>
    </location>
</feature>
<evidence type="ECO:0000313" key="2">
    <source>
        <dbReference type="EMBL" id="MCI68811.1"/>
    </source>
</evidence>
<sequence>TTMGSCNAGGAAPLSCGSGGREGLGGHVLTGGGKSTTRQLDF</sequence>
<name>A0A392U5Q2_9FABA</name>
<feature type="compositionally biased region" description="Gly residues" evidence="1">
    <location>
        <begin position="17"/>
        <end position="34"/>
    </location>
</feature>
<comment type="caution">
    <text evidence="2">The sequence shown here is derived from an EMBL/GenBank/DDBJ whole genome shotgun (WGS) entry which is preliminary data.</text>
</comment>
<dbReference type="AlphaFoldDB" id="A0A392U5Q2"/>
<reference evidence="2 3" key="1">
    <citation type="journal article" date="2018" name="Front. Plant Sci.">
        <title>Red Clover (Trifolium pratense) and Zigzag Clover (T. medium) - A Picture of Genomic Similarities and Differences.</title>
        <authorList>
            <person name="Dluhosova J."/>
            <person name="Istvanek J."/>
            <person name="Nedelnik J."/>
            <person name="Repkova J."/>
        </authorList>
    </citation>
    <scope>NUCLEOTIDE SEQUENCE [LARGE SCALE GENOMIC DNA]</scope>
    <source>
        <strain evidence="3">cv. 10/8</strain>
        <tissue evidence="2">Leaf</tissue>
    </source>
</reference>
<organism evidence="2 3">
    <name type="scientific">Trifolium medium</name>
    <dbReference type="NCBI Taxonomy" id="97028"/>
    <lineage>
        <taxon>Eukaryota</taxon>
        <taxon>Viridiplantae</taxon>
        <taxon>Streptophyta</taxon>
        <taxon>Embryophyta</taxon>
        <taxon>Tracheophyta</taxon>
        <taxon>Spermatophyta</taxon>
        <taxon>Magnoliopsida</taxon>
        <taxon>eudicotyledons</taxon>
        <taxon>Gunneridae</taxon>
        <taxon>Pentapetalae</taxon>
        <taxon>rosids</taxon>
        <taxon>fabids</taxon>
        <taxon>Fabales</taxon>
        <taxon>Fabaceae</taxon>
        <taxon>Papilionoideae</taxon>
        <taxon>50 kb inversion clade</taxon>
        <taxon>NPAAA clade</taxon>
        <taxon>Hologalegina</taxon>
        <taxon>IRL clade</taxon>
        <taxon>Trifolieae</taxon>
        <taxon>Trifolium</taxon>
    </lineage>
</organism>
<protein>
    <submittedName>
        <fullName evidence="2">Uncharacterized protein</fullName>
    </submittedName>
</protein>
<evidence type="ECO:0000313" key="3">
    <source>
        <dbReference type="Proteomes" id="UP000265520"/>
    </source>
</evidence>
<evidence type="ECO:0000256" key="1">
    <source>
        <dbReference type="SAM" id="MobiDB-lite"/>
    </source>
</evidence>
<accession>A0A392U5Q2</accession>
<proteinExistence type="predicted"/>
<dbReference type="Proteomes" id="UP000265520">
    <property type="component" value="Unassembled WGS sequence"/>
</dbReference>
<dbReference type="EMBL" id="LXQA010743578">
    <property type="protein sequence ID" value="MCI68811.1"/>
    <property type="molecule type" value="Genomic_DNA"/>
</dbReference>
<feature type="region of interest" description="Disordered" evidence="1">
    <location>
        <begin position="1"/>
        <end position="42"/>
    </location>
</feature>